<dbReference type="KEGG" id="lac:LBA0099"/>
<dbReference type="STRING" id="272621.LBA0099"/>
<protein>
    <submittedName>
        <fullName evidence="1">Uncharacterized protein</fullName>
    </submittedName>
</protein>
<evidence type="ECO:0000313" key="1">
    <source>
        <dbReference type="EMBL" id="AAV42000.1"/>
    </source>
</evidence>
<dbReference type="AlphaFoldDB" id="Q5FMS4"/>
<keyword evidence="2" id="KW-1185">Reference proteome</keyword>
<organism evidence="2">
    <name type="scientific">Lactobacillus acidophilus (strain ATCC 700396 / NCK56 / N2 / NCFM)</name>
    <dbReference type="NCBI Taxonomy" id="272621"/>
    <lineage>
        <taxon>Bacteria</taxon>
        <taxon>Bacillati</taxon>
        <taxon>Bacillota</taxon>
        <taxon>Bacilli</taxon>
        <taxon>Lactobacillales</taxon>
        <taxon>Lactobacillaceae</taxon>
        <taxon>Lactobacillus</taxon>
    </lineage>
</organism>
<dbReference type="BioCyc" id="LACI272621:G1G49-99-MONOMER"/>
<gene>
    <name evidence="1" type="ordered locus">LBA0099</name>
</gene>
<dbReference type="Proteomes" id="UP000006381">
    <property type="component" value="Chromosome"/>
</dbReference>
<dbReference type="HOGENOM" id="CLU_3404088_0_0_9"/>
<accession>Q5FMS4</accession>
<dbReference type="EMBL" id="CP000033">
    <property type="protein sequence ID" value="AAV42000.1"/>
    <property type="molecule type" value="Genomic_DNA"/>
</dbReference>
<proteinExistence type="predicted"/>
<reference evidence="1 2" key="1">
    <citation type="journal article" date="2005" name="Proc. Natl. Acad. Sci. U.S.A.">
        <title>Complete genome sequence of the probiotic lactic acid bacterium Lactobacillus acidophilus NCFM.</title>
        <authorList>
            <person name="Altermann E."/>
            <person name="Russell W.M."/>
            <person name="Azcarate-Peril M.A."/>
            <person name="Barrangou R."/>
            <person name="Buck B.L."/>
            <person name="McAuliffe O."/>
            <person name="Souther N."/>
            <person name="Dobson A."/>
            <person name="Duong T."/>
            <person name="Callanan M."/>
            <person name="Lick S."/>
            <person name="Hamrick A."/>
            <person name="Cano R."/>
            <person name="Klaenhammer T.R."/>
        </authorList>
    </citation>
    <scope>NUCLEOTIDE SEQUENCE [LARGE SCALE GENOMIC DNA]</scope>
    <source>
        <strain evidence="2">ATCC 700396 / NCK56 / N2 / NCFM</strain>
    </source>
</reference>
<name>Q5FMS4_LACAC</name>
<sequence length="30" mass="3676">MLLAMINFKKLKIDNVFEHIFSEKQVMMLY</sequence>
<evidence type="ECO:0000313" key="2">
    <source>
        <dbReference type="Proteomes" id="UP000006381"/>
    </source>
</evidence>